<dbReference type="GeneID" id="25413752"/>
<keyword evidence="2" id="KW-1133">Transmembrane helix</keyword>
<dbReference type="RefSeq" id="XP_013426312.1">
    <property type="nucleotide sequence ID" value="XM_013570858.1"/>
</dbReference>
<evidence type="ECO:0000313" key="4">
    <source>
        <dbReference type="Proteomes" id="UP000027730"/>
    </source>
</evidence>
<accession>A0A074XBC3</accession>
<dbReference type="EMBL" id="KL584712">
    <property type="protein sequence ID" value="KEQ71941.1"/>
    <property type="molecule type" value="Genomic_DNA"/>
</dbReference>
<reference evidence="3 4" key="1">
    <citation type="journal article" date="2014" name="BMC Genomics">
        <title>Genome sequencing of four Aureobasidium pullulans varieties: biotechnological potential, stress tolerance, and description of new species.</title>
        <authorList>
            <person name="Gostin Ar C."/>
            <person name="Ohm R.A."/>
            <person name="Kogej T."/>
            <person name="Sonjak S."/>
            <person name="Turk M."/>
            <person name="Zajc J."/>
            <person name="Zalar P."/>
            <person name="Grube M."/>
            <person name="Sun H."/>
            <person name="Han J."/>
            <person name="Sharma A."/>
            <person name="Chiniquy J."/>
            <person name="Ngan C.Y."/>
            <person name="Lipzen A."/>
            <person name="Barry K."/>
            <person name="Grigoriev I.V."/>
            <person name="Gunde-Cimerman N."/>
        </authorList>
    </citation>
    <scope>NUCLEOTIDE SEQUENCE [LARGE SCALE GENOMIC DNA]</scope>
    <source>
        <strain evidence="3 4">CBS 147.97</strain>
    </source>
</reference>
<evidence type="ECO:0000313" key="3">
    <source>
        <dbReference type="EMBL" id="KEQ71941.1"/>
    </source>
</evidence>
<name>A0A074XBC3_9PEZI</name>
<dbReference type="HOGENOM" id="CLU_120551_0_0_1"/>
<dbReference type="OrthoDB" id="3860570at2759"/>
<protein>
    <submittedName>
        <fullName evidence="3">Uncharacterized protein</fullName>
    </submittedName>
</protein>
<keyword evidence="2" id="KW-0472">Membrane</keyword>
<dbReference type="Proteomes" id="UP000027730">
    <property type="component" value="Unassembled WGS sequence"/>
</dbReference>
<sequence length="195" mass="21971">MFLHLWFASYFRVQSLMQDEQFDVLFWLLAMRQYLLLLLLLLVGTYAVSAASESFTVTTTAQSTTMYSNGGSKHNGLSSSARAGVIAAVVIVIGIVFLGIGWFLYRNRKLKYTKELAEAQEGVPAWPTKWPSRARPTTTSQPRNRHGEAVELAPPAYDIAQPLPTYEPQRSHQDRLESYELANMSQGQRGIRQDV</sequence>
<evidence type="ECO:0000256" key="2">
    <source>
        <dbReference type="SAM" id="Phobius"/>
    </source>
</evidence>
<feature type="transmembrane region" description="Helical" evidence="2">
    <location>
        <begin position="85"/>
        <end position="105"/>
    </location>
</feature>
<keyword evidence="2" id="KW-0812">Transmembrane</keyword>
<feature type="region of interest" description="Disordered" evidence="1">
    <location>
        <begin position="127"/>
        <end position="174"/>
    </location>
</feature>
<proteinExistence type="predicted"/>
<gene>
    <name evidence="3" type="ORF">M436DRAFT_64750</name>
</gene>
<organism evidence="3 4">
    <name type="scientific">Aureobasidium namibiae CBS 147.97</name>
    <dbReference type="NCBI Taxonomy" id="1043004"/>
    <lineage>
        <taxon>Eukaryota</taxon>
        <taxon>Fungi</taxon>
        <taxon>Dikarya</taxon>
        <taxon>Ascomycota</taxon>
        <taxon>Pezizomycotina</taxon>
        <taxon>Dothideomycetes</taxon>
        <taxon>Dothideomycetidae</taxon>
        <taxon>Dothideales</taxon>
        <taxon>Saccotheciaceae</taxon>
        <taxon>Aureobasidium</taxon>
    </lineage>
</organism>
<evidence type="ECO:0000256" key="1">
    <source>
        <dbReference type="SAM" id="MobiDB-lite"/>
    </source>
</evidence>
<dbReference type="AlphaFoldDB" id="A0A074XBC3"/>
<keyword evidence="4" id="KW-1185">Reference proteome</keyword>